<dbReference type="RefSeq" id="WP_025865009.1">
    <property type="nucleotide sequence ID" value="NZ_BLAX01000001.1"/>
</dbReference>
<dbReference type="Proteomes" id="UP000391834">
    <property type="component" value="Unassembled WGS sequence"/>
</dbReference>
<gene>
    <name evidence="2" type="ORF">PbJCM13498_02680</name>
</gene>
<keyword evidence="1" id="KW-0472">Membrane</keyword>
<proteinExistence type="predicted"/>
<organism evidence="2 3">
    <name type="scientific">Prolixibacter bellariivorans</name>
    <dbReference type="NCBI Taxonomy" id="314319"/>
    <lineage>
        <taxon>Bacteria</taxon>
        <taxon>Pseudomonadati</taxon>
        <taxon>Bacteroidota</taxon>
        <taxon>Bacteroidia</taxon>
        <taxon>Marinilabiliales</taxon>
        <taxon>Prolixibacteraceae</taxon>
        <taxon>Prolixibacter</taxon>
    </lineage>
</organism>
<reference evidence="2 3" key="1">
    <citation type="submission" date="2019-10" db="EMBL/GenBank/DDBJ databases">
        <title>Prolixibacter strains distinguished by the presence of nitrate reductase genes were adept at nitrate-dependent anaerobic corrosion of metallic iron and carbon steel.</title>
        <authorList>
            <person name="Iino T."/>
            <person name="Shono N."/>
            <person name="Ito K."/>
            <person name="Nakamura R."/>
            <person name="Sueoka K."/>
            <person name="Harayama S."/>
            <person name="Ohkuma M."/>
        </authorList>
    </citation>
    <scope>NUCLEOTIDE SEQUENCE [LARGE SCALE GENOMIC DNA]</scope>
    <source>
        <strain evidence="2 3">JCM 13498</strain>
    </source>
</reference>
<feature type="transmembrane region" description="Helical" evidence="1">
    <location>
        <begin position="135"/>
        <end position="151"/>
    </location>
</feature>
<feature type="transmembrane region" description="Helical" evidence="1">
    <location>
        <begin position="41"/>
        <end position="60"/>
    </location>
</feature>
<feature type="transmembrane region" description="Helical" evidence="1">
    <location>
        <begin position="12"/>
        <end position="35"/>
    </location>
</feature>
<dbReference type="AlphaFoldDB" id="A0A5M4ATZ7"/>
<comment type="caution">
    <text evidence="2">The sequence shown here is derived from an EMBL/GenBank/DDBJ whole genome shotgun (WGS) entry which is preliminary data.</text>
</comment>
<accession>A0A5M4ATZ7</accession>
<keyword evidence="3" id="KW-1185">Reference proteome</keyword>
<dbReference type="EMBL" id="BLAX01000001">
    <property type="protein sequence ID" value="GET31405.1"/>
    <property type="molecule type" value="Genomic_DNA"/>
</dbReference>
<protein>
    <submittedName>
        <fullName evidence="2">Uncharacterized protein</fullName>
    </submittedName>
</protein>
<keyword evidence="1" id="KW-1133">Transmembrane helix</keyword>
<sequence>MRILSGKIEDRMLHIGYYQIVGGLLGLILTLRTFIYESTLSGLSLLFYVVAILLFVFSIYSGNLLRKKNIKGLYLSTWNQVLQLIQISISAFGFEYYSGVFFNIGFEWTEKFIPDFNFGLSGWILRYTENDLNHNSVYINLIPILILYYINKTRHEIEERKQLIESAEKINQE</sequence>
<evidence type="ECO:0000256" key="1">
    <source>
        <dbReference type="SAM" id="Phobius"/>
    </source>
</evidence>
<evidence type="ECO:0000313" key="3">
    <source>
        <dbReference type="Proteomes" id="UP000391834"/>
    </source>
</evidence>
<dbReference type="OrthoDB" id="797970at2"/>
<name>A0A5M4ATZ7_9BACT</name>
<keyword evidence="1" id="KW-0812">Transmembrane</keyword>
<evidence type="ECO:0000313" key="2">
    <source>
        <dbReference type="EMBL" id="GET31405.1"/>
    </source>
</evidence>
<feature type="transmembrane region" description="Helical" evidence="1">
    <location>
        <begin position="81"/>
        <end position="106"/>
    </location>
</feature>